<evidence type="ECO:0000256" key="6">
    <source>
        <dbReference type="ARBA" id="ARBA00022741"/>
    </source>
</evidence>
<dbReference type="InterPro" id="IPR050736">
    <property type="entry name" value="Sensor_HK_Regulatory"/>
</dbReference>
<dbReference type="GO" id="GO:0005886">
    <property type="term" value="C:plasma membrane"/>
    <property type="evidence" value="ECO:0007669"/>
    <property type="project" value="UniProtKB-SubCell"/>
</dbReference>
<keyword evidence="6" id="KW-0547">Nucleotide-binding</keyword>
<keyword evidence="5" id="KW-0808">Transferase</keyword>
<keyword evidence="9" id="KW-0902">Two-component regulatory system</keyword>
<dbReference type="InterPro" id="IPR005467">
    <property type="entry name" value="His_kinase_dom"/>
</dbReference>
<evidence type="ECO:0000256" key="4">
    <source>
        <dbReference type="ARBA" id="ARBA00022553"/>
    </source>
</evidence>
<dbReference type="PATRIC" id="fig|1395513.3.peg.1324"/>
<dbReference type="InterPro" id="IPR004358">
    <property type="entry name" value="Sig_transdc_His_kin-like_C"/>
</dbReference>
<evidence type="ECO:0000256" key="8">
    <source>
        <dbReference type="ARBA" id="ARBA00022840"/>
    </source>
</evidence>
<keyword evidence="7" id="KW-0418">Kinase</keyword>
<evidence type="ECO:0000259" key="13">
    <source>
        <dbReference type="PROSITE" id="PS50109"/>
    </source>
</evidence>
<evidence type="ECO:0000256" key="7">
    <source>
        <dbReference type="ARBA" id="ARBA00022777"/>
    </source>
</evidence>
<dbReference type="CDD" id="cd00082">
    <property type="entry name" value="HisKA"/>
    <property type="match status" value="1"/>
</dbReference>
<dbReference type="SMART" id="SM00387">
    <property type="entry name" value="HATPase_c"/>
    <property type="match status" value="1"/>
</dbReference>
<evidence type="ECO:0000313" key="15">
    <source>
        <dbReference type="Proteomes" id="UP000018296"/>
    </source>
</evidence>
<evidence type="ECO:0000256" key="5">
    <source>
        <dbReference type="ARBA" id="ARBA00022679"/>
    </source>
</evidence>
<gene>
    <name evidence="14" type="ORF">P343_06545</name>
</gene>
<sequence length="436" mass="49628">MTLFRKTLIKLTIINSLLLILLLSLMSGAVYYYVQKITYRDSTHLLENDARRPQRFGPDSMLMKRPDTSFGPPQSYIIIAIPDQKKFFVNWPQIVKSNKPVNNISKINFLMSMPAGKAELKKIHGKAYNVLMEKGSNYYIFYIRSVDREQMILHRLFTIIIYGLLSGAIVSIIAGYFLARRALRPIEAAWDRQNRFVADASHELRTPLSIIQLKIEGLLRQPRRKIQETGEDIAVMLDETRRLSKLVGNLLTLARSDANRLEVSLVSLDLSSIMKKVTEPFAEMAEFEEKSFELAVPADPIYINGDEQRIHQLLVILLDNAMKFTPKTGKIIVSCARENKYARLMISDSGCGISDQDLPHIFDRFYQADSARTGQRGTGLGLSIAEWIVKKHRGKIEVESAPGKGTTFIVQLPLRKNEPEDRKEDHGGEKTDDTER</sequence>
<feature type="transmembrane region" description="Helical" evidence="12">
    <location>
        <begin position="12"/>
        <end position="34"/>
    </location>
</feature>
<keyword evidence="12" id="KW-1133">Transmembrane helix</keyword>
<dbReference type="OrthoDB" id="9813151at2"/>
<dbReference type="GO" id="GO:0005524">
    <property type="term" value="F:ATP binding"/>
    <property type="evidence" value="ECO:0007669"/>
    <property type="project" value="UniProtKB-KW"/>
</dbReference>
<comment type="catalytic activity">
    <reaction evidence="1">
        <text>ATP + protein L-histidine = ADP + protein N-phospho-L-histidine.</text>
        <dbReference type="EC" id="2.7.13.3"/>
    </reaction>
</comment>
<dbReference type="PANTHER" id="PTHR43711">
    <property type="entry name" value="TWO-COMPONENT HISTIDINE KINASE"/>
    <property type="match status" value="1"/>
</dbReference>
<dbReference type="GO" id="GO:0000155">
    <property type="term" value="F:phosphorelay sensor kinase activity"/>
    <property type="evidence" value="ECO:0007669"/>
    <property type="project" value="InterPro"/>
</dbReference>
<evidence type="ECO:0000256" key="10">
    <source>
        <dbReference type="ARBA" id="ARBA00023136"/>
    </source>
</evidence>
<keyword evidence="12" id="KW-0812">Transmembrane</keyword>
<dbReference type="PANTHER" id="PTHR43711:SF1">
    <property type="entry name" value="HISTIDINE KINASE 1"/>
    <property type="match status" value="1"/>
</dbReference>
<dbReference type="SMART" id="SM00388">
    <property type="entry name" value="HisKA"/>
    <property type="match status" value="1"/>
</dbReference>
<keyword evidence="4" id="KW-0597">Phosphoprotein</keyword>
<proteinExistence type="predicted"/>
<feature type="compositionally biased region" description="Basic and acidic residues" evidence="11">
    <location>
        <begin position="415"/>
        <end position="436"/>
    </location>
</feature>
<dbReference type="RefSeq" id="WP_023509586.1">
    <property type="nucleotide sequence ID" value="NZ_AWTC01000005.1"/>
</dbReference>
<dbReference type="SUPFAM" id="SSF47384">
    <property type="entry name" value="Homodimeric domain of signal transducing histidine kinase"/>
    <property type="match status" value="1"/>
</dbReference>
<dbReference type="EMBL" id="AWTC01000005">
    <property type="protein sequence ID" value="EST12471.1"/>
    <property type="molecule type" value="Genomic_DNA"/>
</dbReference>
<protein>
    <recommendedName>
        <fullName evidence="3">histidine kinase</fullName>
        <ecNumber evidence="3">2.7.13.3</ecNumber>
    </recommendedName>
</protein>
<evidence type="ECO:0000256" key="2">
    <source>
        <dbReference type="ARBA" id="ARBA00004651"/>
    </source>
</evidence>
<dbReference type="AlphaFoldDB" id="V6J006"/>
<feature type="region of interest" description="Disordered" evidence="11">
    <location>
        <begin position="411"/>
        <end position="436"/>
    </location>
</feature>
<keyword evidence="15" id="KW-1185">Reference proteome</keyword>
<evidence type="ECO:0000256" key="12">
    <source>
        <dbReference type="SAM" id="Phobius"/>
    </source>
</evidence>
<evidence type="ECO:0000256" key="9">
    <source>
        <dbReference type="ARBA" id="ARBA00023012"/>
    </source>
</evidence>
<feature type="domain" description="Histidine kinase" evidence="13">
    <location>
        <begin position="199"/>
        <end position="416"/>
    </location>
</feature>
<dbReference type="Gene3D" id="1.10.287.130">
    <property type="match status" value="1"/>
</dbReference>
<dbReference type="Pfam" id="PF02518">
    <property type="entry name" value="HATPase_c"/>
    <property type="match status" value="1"/>
</dbReference>
<name>V6J006_9BACL</name>
<reference evidence="14 15" key="1">
    <citation type="journal article" date="2013" name="Genome Announc.">
        <title>Genome Sequence of Sporolactobacillus laevolacticus DSM442, an Efficient Polymer-Grade D-Lactate Producer from Agricultural Waste Cottonseed as a Nitrogen Source.</title>
        <authorList>
            <person name="Wang H."/>
            <person name="Wang L."/>
            <person name="Ju J."/>
            <person name="Yu B."/>
            <person name="Ma Y."/>
        </authorList>
    </citation>
    <scope>NUCLEOTIDE SEQUENCE [LARGE SCALE GENOMIC DNA]</scope>
    <source>
        <strain evidence="14 15">DSM 442</strain>
    </source>
</reference>
<dbReference type="Pfam" id="PF00512">
    <property type="entry name" value="HisKA"/>
    <property type="match status" value="1"/>
</dbReference>
<dbReference type="FunFam" id="3.30.565.10:FF:000006">
    <property type="entry name" value="Sensor histidine kinase WalK"/>
    <property type="match status" value="1"/>
</dbReference>
<accession>V6J006</accession>
<dbReference type="FunFam" id="1.10.287.130:FF:000001">
    <property type="entry name" value="Two-component sensor histidine kinase"/>
    <property type="match status" value="1"/>
</dbReference>
<dbReference type="CDD" id="cd00075">
    <property type="entry name" value="HATPase"/>
    <property type="match status" value="1"/>
</dbReference>
<evidence type="ECO:0000256" key="3">
    <source>
        <dbReference type="ARBA" id="ARBA00012438"/>
    </source>
</evidence>
<evidence type="ECO:0000256" key="11">
    <source>
        <dbReference type="SAM" id="MobiDB-lite"/>
    </source>
</evidence>
<comment type="subcellular location">
    <subcellularLocation>
        <location evidence="2">Cell membrane</location>
        <topology evidence="2">Multi-pass membrane protein</topology>
    </subcellularLocation>
</comment>
<dbReference type="STRING" id="1395513.P343_06545"/>
<organism evidence="14 15">
    <name type="scientific">Sporolactobacillus laevolacticus DSM 442</name>
    <dbReference type="NCBI Taxonomy" id="1395513"/>
    <lineage>
        <taxon>Bacteria</taxon>
        <taxon>Bacillati</taxon>
        <taxon>Bacillota</taxon>
        <taxon>Bacilli</taxon>
        <taxon>Bacillales</taxon>
        <taxon>Sporolactobacillaceae</taxon>
        <taxon>Sporolactobacillus</taxon>
    </lineage>
</organism>
<keyword evidence="10 12" id="KW-0472">Membrane</keyword>
<comment type="caution">
    <text evidence="14">The sequence shown here is derived from an EMBL/GenBank/DDBJ whole genome shotgun (WGS) entry which is preliminary data.</text>
</comment>
<evidence type="ECO:0000256" key="1">
    <source>
        <dbReference type="ARBA" id="ARBA00000085"/>
    </source>
</evidence>
<dbReference type="EC" id="2.7.13.3" evidence="3"/>
<dbReference type="Proteomes" id="UP000018296">
    <property type="component" value="Unassembled WGS sequence"/>
</dbReference>
<dbReference type="InterPro" id="IPR003594">
    <property type="entry name" value="HATPase_dom"/>
</dbReference>
<dbReference type="InterPro" id="IPR003661">
    <property type="entry name" value="HisK_dim/P_dom"/>
</dbReference>
<dbReference type="SUPFAM" id="SSF55874">
    <property type="entry name" value="ATPase domain of HSP90 chaperone/DNA topoisomerase II/histidine kinase"/>
    <property type="match status" value="1"/>
</dbReference>
<keyword evidence="8" id="KW-0067">ATP-binding</keyword>
<dbReference type="Gene3D" id="3.30.565.10">
    <property type="entry name" value="Histidine kinase-like ATPase, C-terminal domain"/>
    <property type="match status" value="1"/>
</dbReference>
<dbReference type="eggNOG" id="COG2205">
    <property type="taxonomic scope" value="Bacteria"/>
</dbReference>
<feature type="transmembrane region" description="Helical" evidence="12">
    <location>
        <begin position="156"/>
        <end position="179"/>
    </location>
</feature>
<evidence type="ECO:0000313" key="14">
    <source>
        <dbReference type="EMBL" id="EST12471.1"/>
    </source>
</evidence>
<dbReference type="InterPro" id="IPR036097">
    <property type="entry name" value="HisK_dim/P_sf"/>
</dbReference>
<dbReference type="PROSITE" id="PS50109">
    <property type="entry name" value="HIS_KIN"/>
    <property type="match status" value="1"/>
</dbReference>
<dbReference type="PRINTS" id="PR00344">
    <property type="entry name" value="BCTRLSENSOR"/>
</dbReference>
<dbReference type="InterPro" id="IPR036890">
    <property type="entry name" value="HATPase_C_sf"/>
</dbReference>